<feature type="non-terminal residue" evidence="1">
    <location>
        <position position="82"/>
    </location>
</feature>
<protein>
    <submittedName>
        <fullName evidence="1">Uncharacterized protein</fullName>
    </submittedName>
</protein>
<comment type="caution">
    <text evidence="1">The sequence shown here is derived from an EMBL/GenBank/DDBJ whole genome shotgun (WGS) entry which is preliminary data.</text>
</comment>
<dbReference type="EMBL" id="BKCJ011867747">
    <property type="protein sequence ID" value="GFD59658.1"/>
    <property type="molecule type" value="Genomic_DNA"/>
</dbReference>
<sequence>SAKKDLRPSTLPEILVSLHLYCEERKLNVLSQDLSDMPSGNLLPVLAQLGYWLRWEGWSWQRGGYYDLAGASSDNWTYDESS</sequence>
<gene>
    <name evidence="1" type="ORF">Tci_931627</name>
</gene>
<organism evidence="1">
    <name type="scientific">Tanacetum cinerariifolium</name>
    <name type="common">Dalmatian daisy</name>
    <name type="synonym">Chrysanthemum cinerariifolium</name>
    <dbReference type="NCBI Taxonomy" id="118510"/>
    <lineage>
        <taxon>Eukaryota</taxon>
        <taxon>Viridiplantae</taxon>
        <taxon>Streptophyta</taxon>
        <taxon>Embryophyta</taxon>
        <taxon>Tracheophyta</taxon>
        <taxon>Spermatophyta</taxon>
        <taxon>Magnoliopsida</taxon>
        <taxon>eudicotyledons</taxon>
        <taxon>Gunneridae</taxon>
        <taxon>Pentapetalae</taxon>
        <taxon>asterids</taxon>
        <taxon>campanulids</taxon>
        <taxon>Asterales</taxon>
        <taxon>Asteraceae</taxon>
        <taxon>Asteroideae</taxon>
        <taxon>Anthemideae</taxon>
        <taxon>Anthemidinae</taxon>
        <taxon>Tanacetum</taxon>
    </lineage>
</organism>
<feature type="non-terminal residue" evidence="1">
    <location>
        <position position="1"/>
    </location>
</feature>
<proteinExistence type="predicted"/>
<name>A0A699XNL8_TANCI</name>
<accession>A0A699XNL8</accession>
<dbReference type="AlphaFoldDB" id="A0A699XNL8"/>
<evidence type="ECO:0000313" key="1">
    <source>
        <dbReference type="EMBL" id="GFD59658.1"/>
    </source>
</evidence>
<reference evidence="1" key="1">
    <citation type="journal article" date="2019" name="Sci. Rep.">
        <title>Draft genome of Tanacetum cinerariifolium, the natural source of mosquito coil.</title>
        <authorList>
            <person name="Yamashiro T."/>
            <person name="Shiraishi A."/>
            <person name="Satake H."/>
            <person name="Nakayama K."/>
        </authorList>
    </citation>
    <scope>NUCLEOTIDE SEQUENCE</scope>
</reference>